<proteinExistence type="predicted"/>
<dbReference type="OrthoDB" id="10502654at2759"/>
<organism evidence="1 2">
    <name type="scientific">Asbolus verrucosus</name>
    <name type="common">Desert ironclad beetle</name>
    <dbReference type="NCBI Taxonomy" id="1661398"/>
    <lineage>
        <taxon>Eukaryota</taxon>
        <taxon>Metazoa</taxon>
        <taxon>Ecdysozoa</taxon>
        <taxon>Arthropoda</taxon>
        <taxon>Hexapoda</taxon>
        <taxon>Insecta</taxon>
        <taxon>Pterygota</taxon>
        <taxon>Neoptera</taxon>
        <taxon>Endopterygota</taxon>
        <taxon>Coleoptera</taxon>
        <taxon>Polyphaga</taxon>
        <taxon>Cucujiformia</taxon>
        <taxon>Tenebrionidae</taxon>
        <taxon>Pimeliinae</taxon>
        <taxon>Asbolus</taxon>
    </lineage>
</organism>
<accession>A0A482VG43</accession>
<name>A0A482VG43_ASBVE</name>
<dbReference type="EMBL" id="QDEB01105536">
    <property type="protein sequence ID" value="RZC05002.1"/>
    <property type="molecule type" value="Genomic_DNA"/>
</dbReference>
<comment type="caution">
    <text evidence="1">The sequence shown here is derived from an EMBL/GenBank/DDBJ whole genome shotgun (WGS) entry which is preliminary data.</text>
</comment>
<dbReference type="AlphaFoldDB" id="A0A482VG43"/>
<dbReference type="Proteomes" id="UP000292052">
    <property type="component" value="Unassembled WGS sequence"/>
</dbReference>
<evidence type="ECO:0000313" key="2">
    <source>
        <dbReference type="Proteomes" id="UP000292052"/>
    </source>
</evidence>
<protein>
    <submittedName>
        <fullName evidence="1">Uncharacterized protein</fullName>
    </submittedName>
</protein>
<sequence>MESGTQLDSDYYLLIIRLGVRNLQYISAPRPSVYIYTSTVTEINQSECACIDSEGIQANLSEPQNGFDRCLDGGQRDGRTESTHSTRRFHKGNQPTLVLTRFGIEELEGETYGKLAGRLVMVAAASNGANIV</sequence>
<reference evidence="1 2" key="1">
    <citation type="submission" date="2017-03" db="EMBL/GenBank/DDBJ databases">
        <title>Genome of the blue death feigning beetle - Asbolus verrucosus.</title>
        <authorList>
            <person name="Rider S.D."/>
        </authorList>
    </citation>
    <scope>NUCLEOTIDE SEQUENCE [LARGE SCALE GENOMIC DNA]</scope>
    <source>
        <strain evidence="1">Butters</strain>
        <tissue evidence="1">Head and leg muscle</tissue>
    </source>
</reference>
<gene>
    <name evidence="1" type="ORF">BDFB_010385</name>
</gene>
<keyword evidence="2" id="KW-1185">Reference proteome</keyword>
<evidence type="ECO:0000313" key="1">
    <source>
        <dbReference type="EMBL" id="RZC05002.1"/>
    </source>
</evidence>